<evidence type="ECO:0000313" key="3">
    <source>
        <dbReference type="Proteomes" id="UP000044841"/>
    </source>
</evidence>
<proteinExistence type="predicted"/>
<sequence length="194" mass="21334">MPCHQILTMTGPDPNDGYLLTSDASVTYKIARRGLKDAEVLRNDEVVATIRRGWFGRVGLTMSRDDPDNAGAPPRMGWDISPGWTSPRVEWRGWEYLHAVHIKEDRVLATYDPREVTFELKGTLGLENEADVDIINELVATLAIYKCNAGGARPTKSETKADLPTPSNDNNGKLLALSQDDPNAANTISTTTQP</sequence>
<protein>
    <submittedName>
        <fullName evidence="2">Uncharacterized protein</fullName>
    </submittedName>
</protein>
<dbReference type="AlphaFoldDB" id="A0A0K6G457"/>
<evidence type="ECO:0000256" key="1">
    <source>
        <dbReference type="SAM" id="MobiDB-lite"/>
    </source>
</evidence>
<name>A0A0K6G457_9AGAM</name>
<evidence type="ECO:0000313" key="2">
    <source>
        <dbReference type="EMBL" id="CUA73022.1"/>
    </source>
</evidence>
<reference evidence="2 3" key="1">
    <citation type="submission" date="2015-07" db="EMBL/GenBank/DDBJ databases">
        <authorList>
            <person name="Noorani M."/>
        </authorList>
    </citation>
    <scope>NUCLEOTIDE SEQUENCE [LARGE SCALE GENOMIC DNA]</scope>
    <source>
        <strain evidence="2">BBA 69670</strain>
    </source>
</reference>
<feature type="compositionally biased region" description="Polar residues" evidence="1">
    <location>
        <begin position="180"/>
        <end position="194"/>
    </location>
</feature>
<feature type="region of interest" description="Disordered" evidence="1">
    <location>
        <begin position="151"/>
        <end position="194"/>
    </location>
</feature>
<dbReference type="EMBL" id="CYGV01001336">
    <property type="protein sequence ID" value="CUA73022.1"/>
    <property type="molecule type" value="Genomic_DNA"/>
</dbReference>
<accession>A0A0K6G457</accession>
<dbReference type="Proteomes" id="UP000044841">
    <property type="component" value="Unassembled WGS sequence"/>
</dbReference>
<organism evidence="2 3">
    <name type="scientific">Rhizoctonia solani</name>
    <dbReference type="NCBI Taxonomy" id="456999"/>
    <lineage>
        <taxon>Eukaryota</taxon>
        <taxon>Fungi</taxon>
        <taxon>Dikarya</taxon>
        <taxon>Basidiomycota</taxon>
        <taxon>Agaricomycotina</taxon>
        <taxon>Agaricomycetes</taxon>
        <taxon>Cantharellales</taxon>
        <taxon>Ceratobasidiaceae</taxon>
        <taxon>Rhizoctonia</taxon>
    </lineage>
</organism>
<keyword evidence="3" id="KW-1185">Reference proteome</keyword>
<gene>
    <name evidence="2" type="ORF">RSOLAG22IIIB_10464</name>
</gene>